<keyword evidence="5 7" id="KW-1133">Transmembrane helix</keyword>
<organism evidence="9 10">
    <name type="scientific">Paenibacillus sepulcri</name>
    <dbReference type="NCBI Taxonomy" id="359917"/>
    <lineage>
        <taxon>Bacteria</taxon>
        <taxon>Bacillati</taxon>
        <taxon>Bacillota</taxon>
        <taxon>Bacilli</taxon>
        <taxon>Bacillales</taxon>
        <taxon>Paenibacillaceae</taxon>
        <taxon>Paenibacillus</taxon>
    </lineage>
</organism>
<dbReference type="CDD" id="cd06261">
    <property type="entry name" value="TM_PBP2"/>
    <property type="match status" value="1"/>
</dbReference>
<proteinExistence type="inferred from homology"/>
<comment type="subcellular location">
    <subcellularLocation>
        <location evidence="1 7">Cell membrane</location>
        <topology evidence="1 7">Multi-pass membrane protein</topology>
    </subcellularLocation>
</comment>
<keyword evidence="2 7" id="KW-0813">Transport</keyword>
<evidence type="ECO:0000256" key="4">
    <source>
        <dbReference type="ARBA" id="ARBA00022692"/>
    </source>
</evidence>
<protein>
    <submittedName>
        <fullName evidence="9">Sugar ABC transporter permease</fullName>
    </submittedName>
</protein>
<evidence type="ECO:0000256" key="7">
    <source>
        <dbReference type="RuleBase" id="RU363032"/>
    </source>
</evidence>
<evidence type="ECO:0000256" key="6">
    <source>
        <dbReference type="ARBA" id="ARBA00023136"/>
    </source>
</evidence>
<dbReference type="InterPro" id="IPR000515">
    <property type="entry name" value="MetI-like"/>
</dbReference>
<dbReference type="Gene3D" id="1.10.3720.10">
    <property type="entry name" value="MetI-like"/>
    <property type="match status" value="1"/>
</dbReference>
<accession>A0ABS7BWE5</accession>
<dbReference type="PANTHER" id="PTHR30193">
    <property type="entry name" value="ABC TRANSPORTER PERMEASE PROTEIN"/>
    <property type="match status" value="1"/>
</dbReference>
<reference evidence="9 10" key="1">
    <citation type="submission" date="2021-07" db="EMBL/GenBank/DDBJ databases">
        <title>Paenibacillus radiodurans sp. nov., isolated from the southeastern edge of Tengger Desert.</title>
        <authorList>
            <person name="Zhang G."/>
        </authorList>
    </citation>
    <scope>NUCLEOTIDE SEQUENCE [LARGE SCALE GENOMIC DNA]</scope>
    <source>
        <strain evidence="9 10">CCM 7311</strain>
    </source>
</reference>
<gene>
    <name evidence="9" type="ORF">K0U00_02830</name>
</gene>
<dbReference type="EMBL" id="JAHZIK010000029">
    <property type="protein sequence ID" value="MBW7452976.1"/>
    <property type="molecule type" value="Genomic_DNA"/>
</dbReference>
<dbReference type="PANTHER" id="PTHR30193:SF1">
    <property type="entry name" value="ABC TRANSPORTER PERMEASE PROTEIN YESP-RELATED"/>
    <property type="match status" value="1"/>
</dbReference>
<sequence>MNKGLNIRKRDFRNAMLFISLWIIGTEVFKLYPILISFYYSLTDYSVVNPPEFIGLDNYTALFNDALFYKSLTNTLYMVVIGTFFTTIIAIALAIMLNNRRIKGLSFLRVIFFIPTLVPVVIVSILWIWILQPDNGIINVILAQFGITGPGWLASPVWAKPSFILMMIWGSGTSIIIYLAGLQEIPDSLYESASIDGAGFFRRTMSITLPILSPVILFNVVMSVIHVFQWFAEPLIMTAGGPDNATLFYSLNLYRAAFQYFKMGYASAMAWILLVIAMAIILLLFKLNKKYGHSE</sequence>
<evidence type="ECO:0000313" key="9">
    <source>
        <dbReference type="EMBL" id="MBW7452976.1"/>
    </source>
</evidence>
<dbReference type="Pfam" id="PF00528">
    <property type="entry name" value="BPD_transp_1"/>
    <property type="match status" value="1"/>
</dbReference>
<feature type="domain" description="ABC transmembrane type-1" evidence="8">
    <location>
        <begin position="72"/>
        <end position="284"/>
    </location>
</feature>
<comment type="similarity">
    <text evidence="7">Belongs to the binding-protein-dependent transport system permease family.</text>
</comment>
<dbReference type="RefSeq" id="WP_210037775.1">
    <property type="nucleotide sequence ID" value="NZ_JBHLVU010000022.1"/>
</dbReference>
<feature type="transmembrane region" description="Helical" evidence="7">
    <location>
        <begin position="76"/>
        <end position="98"/>
    </location>
</feature>
<feature type="transmembrane region" description="Helical" evidence="7">
    <location>
        <begin position="163"/>
        <end position="182"/>
    </location>
</feature>
<keyword evidence="6 7" id="KW-0472">Membrane</keyword>
<evidence type="ECO:0000259" key="8">
    <source>
        <dbReference type="PROSITE" id="PS50928"/>
    </source>
</evidence>
<keyword evidence="4 7" id="KW-0812">Transmembrane</keyword>
<feature type="transmembrane region" description="Helical" evidence="7">
    <location>
        <begin position="110"/>
        <end position="130"/>
    </location>
</feature>
<comment type="caution">
    <text evidence="9">The sequence shown here is derived from an EMBL/GenBank/DDBJ whole genome shotgun (WGS) entry which is preliminary data.</text>
</comment>
<keyword evidence="10" id="KW-1185">Reference proteome</keyword>
<evidence type="ECO:0000256" key="3">
    <source>
        <dbReference type="ARBA" id="ARBA00022475"/>
    </source>
</evidence>
<dbReference type="SUPFAM" id="SSF161098">
    <property type="entry name" value="MetI-like"/>
    <property type="match status" value="1"/>
</dbReference>
<dbReference type="InterPro" id="IPR035906">
    <property type="entry name" value="MetI-like_sf"/>
</dbReference>
<feature type="transmembrane region" description="Helical" evidence="7">
    <location>
        <begin position="211"/>
        <end position="232"/>
    </location>
</feature>
<evidence type="ECO:0000256" key="2">
    <source>
        <dbReference type="ARBA" id="ARBA00022448"/>
    </source>
</evidence>
<feature type="transmembrane region" description="Helical" evidence="7">
    <location>
        <begin position="21"/>
        <end position="42"/>
    </location>
</feature>
<feature type="transmembrane region" description="Helical" evidence="7">
    <location>
        <begin position="263"/>
        <end position="285"/>
    </location>
</feature>
<name>A0ABS7BWE5_9BACL</name>
<evidence type="ECO:0000313" key="10">
    <source>
        <dbReference type="Proteomes" id="UP001519887"/>
    </source>
</evidence>
<dbReference type="PROSITE" id="PS50928">
    <property type="entry name" value="ABC_TM1"/>
    <property type="match status" value="1"/>
</dbReference>
<dbReference type="Proteomes" id="UP001519887">
    <property type="component" value="Unassembled WGS sequence"/>
</dbReference>
<evidence type="ECO:0000256" key="5">
    <source>
        <dbReference type="ARBA" id="ARBA00022989"/>
    </source>
</evidence>
<evidence type="ECO:0000256" key="1">
    <source>
        <dbReference type="ARBA" id="ARBA00004651"/>
    </source>
</evidence>
<dbReference type="InterPro" id="IPR051393">
    <property type="entry name" value="ABC_transporter_permease"/>
</dbReference>
<keyword evidence="3" id="KW-1003">Cell membrane</keyword>